<keyword evidence="1 7" id="KW-0808">Transferase</keyword>
<dbReference type="Gene3D" id="2.40.50.140">
    <property type="entry name" value="Nucleic acid-binding proteins"/>
    <property type="match status" value="1"/>
</dbReference>
<dbReference type="FunFam" id="2.40.50.140:FF:000023">
    <property type="entry name" value="Polyribonucleotide nucleotidyltransferase"/>
    <property type="match status" value="1"/>
</dbReference>
<dbReference type="GO" id="GO:0004654">
    <property type="term" value="F:polyribonucleotide nucleotidyltransferase activity"/>
    <property type="evidence" value="ECO:0007669"/>
    <property type="project" value="InterPro"/>
</dbReference>
<accession>C0JZU3</accession>
<dbReference type="InterPro" id="IPR003029">
    <property type="entry name" value="S1_domain"/>
</dbReference>
<organism evidence="7">
    <name type="scientific">uncultured bacterium URE12</name>
    <dbReference type="NCBI Taxonomy" id="581111"/>
    <lineage>
        <taxon>Bacteria</taxon>
        <taxon>environmental samples</taxon>
    </lineage>
</organism>
<keyword evidence="4 5" id="KW-0694">RNA-binding</keyword>
<dbReference type="PROSITE" id="PS50126">
    <property type="entry name" value="S1"/>
    <property type="match status" value="1"/>
</dbReference>
<evidence type="ECO:0000256" key="2">
    <source>
        <dbReference type="ARBA" id="ARBA00022695"/>
    </source>
</evidence>
<dbReference type="SUPFAM" id="SSF50249">
    <property type="entry name" value="Nucleic acid-binding proteins"/>
    <property type="match status" value="1"/>
</dbReference>
<dbReference type="CDD" id="cd02393">
    <property type="entry name" value="KH-I_PNPase"/>
    <property type="match status" value="1"/>
</dbReference>
<dbReference type="InterPro" id="IPR012340">
    <property type="entry name" value="NA-bd_OB-fold"/>
</dbReference>
<evidence type="ECO:0000256" key="5">
    <source>
        <dbReference type="PROSITE-ProRule" id="PRU00117"/>
    </source>
</evidence>
<evidence type="ECO:0000256" key="3">
    <source>
        <dbReference type="ARBA" id="ARBA00022842"/>
    </source>
</evidence>
<sequence>MDFKLAGSRNGVTAFQMDVKLASGIPMDIMKEAIEQATRGREHILGLMEKALPQPKSDISQYAPRVAKLKLPKDKIGAFIGPGGKNIRGIIEKTGANIEVEEDGTVLVSSPDRDSLEAARSMVEQYTLEVEVGKVYKGRVVSIVDFGAFVEILPGKEGLLHISEIDVKRTNRVEDVLSVGQEIEVKVIDMENSGKFRLSRRALLRNKK</sequence>
<dbReference type="SUPFAM" id="SSF54791">
    <property type="entry name" value="Eukaryotic type KH-domain (KH-domain type I)"/>
    <property type="match status" value="1"/>
</dbReference>
<evidence type="ECO:0000259" key="6">
    <source>
        <dbReference type="PROSITE" id="PS50126"/>
    </source>
</evidence>
<dbReference type="Gene3D" id="3.30.1370.10">
    <property type="entry name" value="K Homology domain, type 1"/>
    <property type="match status" value="1"/>
</dbReference>
<keyword evidence="3" id="KW-0460">Magnesium</keyword>
<dbReference type="GO" id="GO:0000175">
    <property type="term" value="F:3'-5'-RNA exonuclease activity"/>
    <property type="evidence" value="ECO:0007669"/>
    <property type="project" value="TreeGrafter"/>
</dbReference>
<dbReference type="Pfam" id="PF00575">
    <property type="entry name" value="S1"/>
    <property type="match status" value="1"/>
</dbReference>
<dbReference type="PANTHER" id="PTHR11252">
    <property type="entry name" value="POLYRIBONUCLEOTIDE NUCLEOTIDYLTRANSFERASE"/>
    <property type="match status" value="1"/>
</dbReference>
<protein>
    <submittedName>
        <fullName evidence="7">Polyribonucleotide nucleotidyltransferase</fullName>
    </submittedName>
</protein>
<dbReference type="GO" id="GO:0003723">
    <property type="term" value="F:RNA binding"/>
    <property type="evidence" value="ECO:0007669"/>
    <property type="project" value="UniProtKB-UniRule"/>
</dbReference>
<dbReference type="InterPro" id="IPR004087">
    <property type="entry name" value="KH_dom"/>
</dbReference>
<reference evidence="7" key="1">
    <citation type="submission" date="2008-11" db="EMBL/GenBank/DDBJ databases">
        <title>Isolation and characterization of a fructose-1,6-bisphosphatase in Bacteroides sp. from a rumen metagenomic library.</title>
        <authorList>
            <person name="Wang J."/>
            <person name="Liu K."/>
            <person name="Zhao S."/>
            <person name="Bu D."/>
            <person name="Li D."/>
            <person name="Yu P."/>
            <person name="Wei H."/>
            <person name="Zhou L."/>
        </authorList>
    </citation>
    <scope>NUCLEOTIDE SEQUENCE</scope>
</reference>
<evidence type="ECO:0000313" key="7">
    <source>
        <dbReference type="EMBL" id="ACM90971.1"/>
    </source>
</evidence>
<keyword evidence="2" id="KW-0548">Nucleotidyltransferase</keyword>
<evidence type="ECO:0000256" key="1">
    <source>
        <dbReference type="ARBA" id="ARBA00022679"/>
    </source>
</evidence>
<dbReference type="FunFam" id="3.30.1370.10:FF:000001">
    <property type="entry name" value="Polyribonucleotide nucleotidyltransferase"/>
    <property type="match status" value="1"/>
</dbReference>
<dbReference type="GO" id="GO:0005829">
    <property type="term" value="C:cytosol"/>
    <property type="evidence" value="ECO:0007669"/>
    <property type="project" value="TreeGrafter"/>
</dbReference>
<feature type="domain" description="S1 motif" evidence="6">
    <location>
        <begin position="133"/>
        <end position="201"/>
    </location>
</feature>
<dbReference type="Pfam" id="PF00013">
    <property type="entry name" value="KH_1"/>
    <property type="match status" value="1"/>
</dbReference>
<dbReference type="SMART" id="SM00316">
    <property type="entry name" value="S1"/>
    <property type="match status" value="1"/>
</dbReference>
<dbReference type="Gene3D" id="3.30.230.70">
    <property type="entry name" value="GHMP Kinase, N-terminal domain"/>
    <property type="match status" value="1"/>
</dbReference>
<dbReference type="EMBL" id="FJ529690">
    <property type="protein sequence ID" value="ACM90971.1"/>
    <property type="molecule type" value="Genomic_DNA"/>
</dbReference>
<dbReference type="InterPro" id="IPR004088">
    <property type="entry name" value="KH_dom_type_1"/>
</dbReference>
<dbReference type="InterPro" id="IPR027408">
    <property type="entry name" value="PNPase/RNase_PH_dom_sf"/>
</dbReference>
<dbReference type="PROSITE" id="PS50084">
    <property type="entry name" value="KH_TYPE_1"/>
    <property type="match status" value="1"/>
</dbReference>
<dbReference type="InterPro" id="IPR036345">
    <property type="entry name" value="ExoRNase_PH_dom2_sf"/>
</dbReference>
<dbReference type="CDD" id="cd04472">
    <property type="entry name" value="S1_PNPase"/>
    <property type="match status" value="1"/>
</dbReference>
<dbReference type="AlphaFoldDB" id="C0JZU3"/>
<dbReference type="PANTHER" id="PTHR11252:SF0">
    <property type="entry name" value="POLYRIBONUCLEOTIDE NUCLEOTIDYLTRANSFERASE 1, MITOCHONDRIAL"/>
    <property type="match status" value="1"/>
</dbReference>
<name>C0JZU3_9BACT</name>
<dbReference type="SUPFAM" id="SSF55666">
    <property type="entry name" value="Ribonuclease PH domain 2-like"/>
    <property type="match status" value="1"/>
</dbReference>
<dbReference type="InterPro" id="IPR036612">
    <property type="entry name" value="KH_dom_type_1_sf"/>
</dbReference>
<proteinExistence type="predicted"/>
<evidence type="ECO:0000256" key="4">
    <source>
        <dbReference type="ARBA" id="ARBA00022884"/>
    </source>
</evidence>
<dbReference type="GO" id="GO:0006402">
    <property type="term" value="P:mRNA catabolic process"/>
    <property type="evidence" value="ECO:0007669"/>
    <property type="project" value="InterPro"/>
</dbReference>
<dbReference type="SMART" id="SM00322">
    <property type="entry name" value="KH"/>
    <property type="match status" value="1"/>
</dbReference>
<dbReference type="InterPro" id="IPR012162">
    <property type="entry name" value="PNPase"/>
</dbReference>